<protein>
    <recommendedName>
        <fullName evidence="4">Transposase-associated domain-containing protein</fullName>
    </recommendedName>
</protein>
<evidence type="ECO:0000256" key="1">
    <source>
        <dbReference type="SAM" id="MobiDB-lite"/>
    </source>
</evidence>
<dbReference type="EMBL" id="SZYD01000014">
    <property type="protein sequence ID" value="KAD4180135.1"/>
    <property type="molecule type" value="Genomic_DNA"/>
</dbReference>
<evidence type="ECO:0008006" key="4">
    <source>
        <dbReference type="Google" id="ProtNLM"/>
    </source>
</evidence>
<keyword evidence="3" id="KW-1185">Reference proteome</keyword>
<dbReference type="AlphaFoldDB" id="A0A5N6N342"/>
<feature type="region of interest" description="Disordered" evidence="1">
    <location>
        <begin position="116"/>
        <end position="138"/>
    </location>
</feature>
<dbReference type="PANTHER" id="PTHR10775:SF181">
    <property type="entry name" value="TRANSPOSON, EN_SPM-LIKE, TRANSPOSASE-ASSOCIATED DOMAIN PROTEIN-RELATED"/>
    <property type="match status" value="1"/>
</dbReference>
<comment type="caution">
    <text evidence="2">The sequence shown here is derived from an EMBL/GenBank/DDBJ whole genome shotgun (WGS) entry which is preliminary data.</text>
</comment>
<feature type="compositionally biased region" description="Basic and acidic residues" evidence="1">
    <location>
        <begin position="241"/>
        <end position="251"/>
    </location>
</feature>
<accession>A0A5N6N342</accession>
<gene>
    <name evidence="2" type="ORF">E3N88_28726</name>
</gene>
<evidence type="ECO:0000313" key="2">
    <source>
        <dbReference type="EMBL" id="KAD4180135.1"/>
    </source>
</evidence>
<dbReference type="InterPro" id="IPR004242">
    <property type="entry name" value="Transposase_21"/>
</dbReference>
<reference evidence="2 3" key="1">
    <citation type="submission" date="2019-05" db="EMBL/GenBank/DDBJ databases">
        <title>Mikania micrantha, genome provides insights into the molecular mechanism of rapid growth.</title>
        <authorList>
            <person name="Liu B."/>
        </authorList>
    </citation>
    <scope>NUCLEOTIDE SEQUENCE [LARGE SCALE GENOMIC DNA]</scope>
    <source>
        <strain evidence="2">NLD-2019</strain>
        <tissue evidence="2">Leaf</tissue>
    </source>
</reference>
<evidence type="ECO:0000313" key="3">
    <source>
        <dbReference type="Proteomes" id="UP000326396"/>
    </source>
</evidence>
<dbReference type="PANTHER" id="PTHR10775">
    <property type="entry name" value="OS08G0208400 PROTEIN"/>
    <property type="match status" value="1"/>
</dbReference>
<proteinExistence type="predicted"/>
<dbReference type="OrthoDB" id="1932595at2759"/>
<sequence>MNLKVMNKWTDNSSELLNLLHEVLPDGNNFPKSYYDVRMLLCEAGLGYELIDVCQYDCAIFYRDNKDAITCPFCQSSRYVRNKIAYKKLRYFSIAPHLKRLYAFRHTAKDMRLHKEVRKDEDGAPPHPADGKAWKHFDDLPKSPDKDFDAFSRPIVDDLKVLWHDGVEAYDVYSKSHFTLYAVVLWTISDFPAYAYFSGWRKSLQFDGKQEKREKPRQFTGDDILRQLAEIASCSTGKAPSNEDRKRKRDEELPDTSLIVRNDVEPKSLSYEVVLAIRNANASVHDLIDTDDEHDDLGRIFLNNESILDSETDHDSTDPDHNSDDDDSFA</sequence>
<name>A0A5N6N342_9ASTR</name>
<feature type="region of interest" description="Disordered" evidence="1">
    <location>
        <begin position="308"/>
        <end position="330"/>
    </location>
</feature>
<organism evidence="2 3">
    <name type="scientific">Mikania micrantha</name>
    <name type="common">bitter vine</name>
    <dbReference type="NCBI Taxonomy" id="192012"/>
    <lineage>
        <taxon>Eukaryota</taxon>
        <taxon>Viridiplantae</taxon>
        <taxon>Streptophyta</taxon>
        <taxon>Embryophyta</taxon>
        <taxon>Tracheophyta</taxon>
        <taxon>Spermatophyta</taxon>
        <taxon>Magnoliopsida</taxon>
        <taxon>eudicotyledons</taxon>
        <taxon>Gunneridae</taxon>
        <taxon>Pentapetalae</taxon>
        <taxon>asterids</taxon>
        <taxon>campanulids</taxon>
        <taxon>Asterales</taxon>
        <taxon>Asteraceae</taxon>
        <taxon>Asteroideae</taxon>
        <taxon>Heliantheae alliance</taxon>
        <taxon>Eupatorieae</taxon>
        <taxon>Mikania</taxon>
    </lineage>
</organism>
<feature type="compositionally biased region" description="Basic and acidic residues" evidence="1">
    <location>
        <begin position="311"/>
        <end position="322"/>
    </location>
</feature>
<dbReference type="Proteomes" id="UP000326396">
    <property type="component" value="Linkage Group LG4"/>
</dbReference>
<dbReference type="Pfam" id="PF02992">
    <property type="entry name" value="Transposase_21"/>
    <property type="match status" value="1"/>
</dbReference>
<feature type="region of interest" description="Disordered" evidence="1">
    <location>
        <begin position="235"/>
        <end position="254"/>
    </location>
</feature>